<dbReference type="InterPro" id="IPR036890">
    <property type="entry name" value="HATPase_C_sf"/>
</dbReference>
<comment type="subcellular location">
    <subcellularLocation>
        <location evidence="1">Cell membrane</location>
        <topology evidence="1">Multi-pass membrane protein</topology>
    </subcellularLocation>
</comment>
<proteinExistence type="predicted"/>
<evidence type="ECO:0000256" key="6">
    <source>
        <dbReference type="ARBA" id="ARBA00022741"/>
    </source>
</evidence>
<evidence type="ECO:0000256" key="10">
    <source>
        <dbReference type="ARBA" id="ARBA00023012"/>
    </source>
</evidence>
<dbReference type="AlphaFoldDB" id="A0A9D2I7M1"/>
<keyword evidence="8" id="KW-0067">ATP-binding</keyword>
<dbReference type="GO" id="GO:0005886">
    <property type="term" value="C:plasma membrane"/>
    <property type="evidence" value="ECO:0007669"/>
    <property type="project" value="UniProtKB-SubCell"/>
</dbReference>
<dbReference type="Pfam" id="PF06580">
    <property type="entry name" value="His_kinase"/>
    <property type="match status" value="1"/>
</dbReference>
<evidence type="ECO:0000256" key="3">
    <source>
        <dbReference type="ARBA" id="ARBA00022553"/>
    </source>
</evidence>
<keyword evidence="5 12" id="KW-0812">Transmembrane</keyword>
<comment type="caution">
    <text evidence="14">The sequence shown here is derived from an EMBL/GenBank/DDBJ whole genome shotgun (WGS) entry which is preliminary data.</text>
</comment>
<gene>
    <name evidence="14" type="ORF">H9717_08940</name>
</gene>
<evidence type="ECO:0000256" key="7">
    <source>
        <dbReference type="ARBA" id="ARBA00022777"/>
    </source>
</evidence>
<keyword evidence="9 12" id="KW-1133">Transmembrane helix</keyword>
<keyword evidence="7 14" id="KW-0418">Kinase</keyword>
<sequence length="371" mass="42941">MVADATFFLYSNEMSPEDITVIEGNSFSGLRTDTDNAYFLHLPEPLCDRYLAVACYSSQLQSTFVQLIPLENLREIPNHFRNFILIFSFLFLLVSGAFAFFTYRLVKKPVNDFMEKFRQLGDGNFGISMVPVYSYEYNELVENFNKMSYRLEHLVRENYEQTIHIQAAELKQLQAQINPHFLYNSFIFIENMISTGDYVTAEKFLYHLSKYYEYLTRSSSDTVSLKEEYSHMINYLSIQNMRFEDIFDLEIEALPEKYQTIPVPRLILQPLAENIVKHGLIPGKEEAVIRIFTTLRAQNYLCITIENTGNITAEELCHIQEILSENSQHTAGIGMNNIHTRLKLYYHDDSCGLETTASSLGGLCVTVVIRR</sequence>
<dbReference type="InterPro" id="IPR050640">
    <property type="entry name" value="Bact_2-comp_sensor_kinase"/>
</dbReference>
<evidence type="ECO:0000256" key="1">
    <source>
        <dbReference type="ARBA" id="ARBA00004651"/>
    </source>
</evidence>
<evidence type="ECO:0000256" key="5">
    <source>
        <dbReference type="ARBA" id="ARBA00022692"/>
    </source>
</evidence>
<feature type="domain" description="HAMP" evidence="13">
    <location>
        <begin position="104"/>
        <end position="156"/>
    </location>
</feature>
<dbReference type="EMBL" id="DWYY01000095">
    <property type="protein sequence ID" value="HJA93218.1"/>
    <property type="molecule type" value="Genomic_DNA"/>
</dbReference>
<evidence type="ECO:0000313" key="14">
    <source>
        <dbReference type="EMBL" id="HJA93218.1"/>
    </source>
</evidence>
<keyword evidence="10" id="KW-0902">Two-component regulatory system</keyword>
<evidence type="ECO:0000256" key="4">
    <source>
        <dbReference type="ARBA" id="ARBA00022679"/>
    </source>
</evidence>
<keyword evidence="6" id="KW-0547">Nucleotide-binding</keyword>
<keyword evidence="2" id="KW-1003">Cell membrane</keyword>
<evidence type="ECO:0000256" key="2">
    <source>
        <dbReference type="ARBA" id="ARBA00022475"/>
    </source>
</evidence>
<dbReference type="PANTHER" id="PTHR34220:SF11">
    <property type="entry name" value="SENSOR PROTEIN KINASE HPTS"/>
    <property type="match status" value="1"/>
</dbReference>
<accession>A0A9D2I7M1</accession>
<dbReference type="SUPFAM" id="SSF55874">
    <property type="entry name" value="ATPase domain of HSP90 chaperone/DNA topoisomerase II/histidine kinase"/>
    <property type="match status" value="1"/>
</dbReference>
<dbReference type="Gene3D" id="3.30.565.10">
    <property type="entry name" value="Histidine kinase-like ATPase, C-terminal domain"/>
    <property type="match status" value="1"/>
</dbReference>
<dbReference type="InterPro" id="IPR010559">
    <property type="entry name" value="Sig_transdc_His_kin_internal"/>
</dbReference>
<dbReference type="Gene3D" id="6.10.340.10">
    <property type="match status" value="1"/>
</dbReference>
<feature type="transmembrane region" description="Helical" evidence="12">
    <location>
        <begin position="83"/>
        <end position="106"/>
    </location>
</feature>
<evidence type="ECO:0000313" key="15">
    <source>
        <dbReference type="Proteomes" id="UP000886858"/>
    </source>
</evidence>
<dbReference type="PROSITE" id="PS50885">
    <property type="entry name" value="HAMP"/>
    <property type="match status" value="1"/>
</dbReference>
<dbReference type="PANTHER" id="PTHR34220">
    <property type="entry name" value="SENSOR HISTIDINE KINASE YPDA"/>
    <property type="match status" value="1"/>
</dbReference>
<reference evidence="14" key="2">
    <citation type="submission" date="2021-04" db="EMBL/GenBank/DDBJ databases">
        <authorList>
            <person name="Gilroy R."/>
        </authorList>
    </citation>
    <scope>NUCLEOTIDE SEQUENCE</scope>
    <source>
        <strain evidence="14">CHK179-7159</strain>
    </source>
</reference>
<dbReference type="GO" id="GO:0000155">
    <property type="term" value="F:phosphorelay sensor kinase activity"/>
    <property type="evidence" value="ECO:0007669"/>
    <property type="project" value="InterPro"/>
</dbReference>
<reference evidence="14" key="1">
    <citation type="journal article" date="2021" name="PeerJ">
        <title>Extensive microbial diversity within the chicken gut microbiome revealed by metagenomics and culture.</title>
        <authorList>
            <person name="Gilroy R."/>
            <person name="Ravi A."/>
            <person name="Getino M."/>
            <person name="Pursley I."/>
            <person name="Horton D.L."/>
            <person name="Alikhan N.F."/>
            <person name="Baker D."/>
            <person name="Gharbi K."/>
            <person name="Hall N."/>
            <person name="Watson M."/>
            <person name="Adriaenssens E.M."/>
            <person name="Foster-Nyarko E."/>
            <person name="Jarju S."/>
            <person name="Secka A."/>
            <person name="Antonio M."/>
            <person name="Oren A."/>
            <person name="Chaudhuri R.R."/>
            <person name="La Ragione R."/>
            <person name="Hildebrand F."/>
            <person name="Pallen M.J."/>
        </authorList>
    </citation>
    <scope>NUCLEOTIDE SEQUENCE</scope>
    <source>
        <strain evidence="14">CHK179-7159</strain>
    </source>
</reference>
<name>A0A9D2I7M1_9FIRM</name>
<dbReference type="InterPro" id="IPR003660">
    <property type="entry name" value="HAMP_dom"/>
</dbReference>
<evidence type="ECO:0000256" key="12">
    <source>
        <dbReference type="SAM" id="Phobius"/>
    </source>
</evidence>
<evidence type="ECO:0000259" key="13">
    <source>
        <dbReference type="PROSITE" id="PS50885"/>
    </source>
</evidence>
<evidence type="ECO:0000256" key="11">
    <source>
        <dbReference type="ARBA" id="ARBA00023136"/>
    </source>
</evidence>
<keyword evidence="4" id="KW-0808">Transferase</keyword>
<protein>
    <submittedName>
        <fullName evidence="14">Histidine kinase</fullName>
    </submittedName>
</protein>
<keyword evidence="3" id="KW-0597">Phosphoprotein</keyword>
<dbReference type="Proteomes" id="UP000886858">
    <property type="component" value="Unassembled WGS sequence"/>
</dbReference>
<dbReference type="GO" id="GO:0005524">
    <property type="term" value="F:ATP binding"/>
    <property type="evidence" value="ECO:0007669"/>
    <property type="project" value="UniProtKB-KW"/>
</dbReference>
<evidence type="ECO:0000256" key="9">
    <source>
        <dbReference type="ARBA" id="ARBA00022989"/>
    </source>
</evidence>
<evidence type="ECO:0000256" key="8">
    <source>
        <dbReference type="ARBA" id="ARBA00022840"/>
    </source>
</evidence>
<keyword evidence="11 12" id="KW-0472">Membrane</keyword>
<organism evidence="14 15">
    <name type="scientific">Candidatus Eisenbergiella merdipullorum</name>
    <dbReference type="NCBI Taxonomy" id="2838553"/>
    <lineage>
        <taxon>Bacteria</taxon>
        <taxon>Bacillati</taxon>
        <taxon>Bacillota</taxon>
        <taxon>Clostridia</taxon>
        <taxon>Lachnospirales</taxon>
        <taxon>Lachnospiraceae</taxon>
        <taxon>Eisenbergiella</taxon>
    </lineage>
</organism>